<feature type="transmembrane region" description="Helical" evidence="2">
    <location>
        <begin position="28"/>
        <end position="44"/>
    </location>
</feature>
<feature type="transmembrane region" description="Helical" evidence="2">
    <location>
        <begin position="5"/>
        <end position="22"/>
    </location>
</feature>
<keyword evidence="2" id="KW-0472">Membrane</keyword>
<sequence>MLRKITIWLVILIILLQFPGFPYEVTRWGSLASGFIIVILLAVSKRGKMGNASTNGWNETPRTLRIERRETEEYPRFSVTSNGQARVRVEKEMTIETEQVALRHGEDVAVERKVTVTRPPEQDRSQSGTSRKKSDADVSPGKNI</sequence>
<dbReference type="STRING" id="1798661.A3D65_03755"/>
<proteinExistence type="predicted"/>
<protein>
    <submittedName>
        <fullName evidence="3">Uncharacterized protein</fullName>
    </submittedName>
</protein>
<name>A0A1G2D2C6_9BACT</name>
<comment type="caution">
    <text evidence="3">The sequence shown here is derived from an EMBL/GenBank/DDBJ whole genome shotgun (WGS) entry which is preliminary data.</text>
</comment>
<evidence type="ECO:0000256" key="2">
    <source>
        <dbReference type="SAM" id="Phobius"/>
    </source>
</evidence>
<evidence type="ECO:0000313" key="4">
    <source>
        <dbReference type="Proteomes" id="UP000177996"/>
    </source>
</evidence>
<dbReference type="AlphaFoldDB" id="A0A1G2D2C6"/>
<gene>
    <name evidence="3" type="ORF">A3D65_03755</name>
</gene>
<organism evidence="3 4">
    <name type="scientific">Candidatus Lloydbacteria bacterium RIFCSPHIGHO2_02_FULL_50_13</name>
    <dbReference type="NCBI Taxonomy" id="1798661"/>
    <lineage>
        <taxon>Bacteria</taxon>
        <taxon>Candidatus Lloydiibacteriota</taxon>
    </lineage>
</organism>
<dbReference type="EMBL" id="MHLL01000055">
    <property type="protein sequence ID" value="OGZ07622.1"/>
    <property type="molecule type" value="Genomic_DNA"/>
</dbReference>
<dbReference type="Proteomes" id="UP000177996">
    <property type="component" value="Unassembled WGS sequence"/>
</dbReference>
<evidence type="ECO:0000313" key="3">
    <source>
        <dbReference type="EMBL" id="OGZ07622.1"/>
    </source>
</evidence>
<reference evidence="3 4" key="1">
    <citation type="journal article" date="2016" name="Nat. Commun.">
        <title>Thousands of microbial genomes shed light on interconnected biogeochemical processes in an aquifer system.</title>
        <authorList>
            <person name="Anantharaman K."/>
            <person name="Brown C.T."/>
            <person name="Hug L.A."/>
            <person name="Sharon I."/>
            <person name="Castelle C.J."/>
            <person name="Probst A.J."/>
            <person name="Thomas B.C."/>
            <person name="Singh A."/>
            <person name="Wilkins M.J."/>
            <person name="Karaoz U."/>
            <person name="Brodie E.L."/>
            <person name="Williams K.H."/>
            <person name="Hubbard S.S."/>
            <person name="Banfield J.F."/>
        </authorList>
    </citation>
    <scope>NUCLEOTIDE SEQUENCE [LARGE SCALE GENOMIC DNA]</scope>
</reference>
<accession>A0A1G2D2C6</accession>
<keyword evidence="2" id="KW-1133">Transmembrane helix</keyword>
<feature type="compositionally biased region" description="Basic and acidic residues" evidence="1">
    <location>
        <begin position="111"/>
        <end position="124"/>
    </location>
</feature>
<evidence type="ECO:0000256" key="1">
    <source>
        <dbReference type="SAM" id="MobiDB-lite"/>
    </source>
</evidence>
<keyword evidence="2" id="KW-0812">Transmembrane</keyword>
<feature type="region of interest" description="Disordered" evidence="1">
    <location>
        <begin position="111"/>
        <end position="144"/>
    </location>
</feature>